<dbReference type="AlphaFoldDB" id="A0A1I7B4E7"/>
<dbReference type="PANTHER" id="PTHR42783:SF3">
    <property type="entry name" value="GLUTAMATE SYNTHASE [NADPH] SMALL CHAIN-RELATED"/>
    <property type="match status" value="1"/>
</dbReference>
<dbReference type="SUPFAM" id="SSF54862">
    <property type="entry name" value="4Fe-4S ferredoxins"/>
    <property type="match status" value="1"/>
</dbReference>
<proteinExistence type="predicted"/>
<dbReference type="Gene3D" id="3.40.50.740">
    <property type="match status" value="1"/>
</dbReference>
<accession>A0A1I7B4E7</accession>
<evidence type="ECO:0000313" key="3">
    <source>
        <dbReference type="EMBL" id="SFT82049.1"/>
    </source>
</evidence>
<gene>
    <name evidence="3" type="ORF">SAMN05216474_2540</name>
</gene>
<dbReference type="PANTHER" id="PTHR42783">
    <property type="entry name" value="GLUTAMATE SYNTHASE [NADPH] SMALL CHAIN"/>
    <property type="match status" value="1"/>
</dbReference>
<reference evidence="3 4" key="1">
    <citation type="submission" date="2016-10" db="EMBL/GenBank/DDBJ databases">
        <authorList>
            <person name="de Groot N.N."/>
        </authorList>
    </citation>
    <scope>NUCLEOTIDE SEQUENCE [LARGE SCALE GENOMIC DNA]</scope>
    <source>
        <strain evidence="3 4">CGMCC 1.7005</strain>
    </source>
</reference>
<evidence type="ECO:0000313" key="4">
    <source>
        <dbReference type="Proteomes" id="UP000236454"/>
    </source>
</evidence>
<evidence type="ECO:0000256" key="1">
    <source>
        <dbReference type="SAM" id="MobiDB-lite"/>
    </source>
</evidence>
<dbReference type="InterPro" id="IPR006311">
    <property type="entry name" value="TAT_signal"/>
</dbReference>
<evidence type="ECO:0000259" key="2">
    <source>
        <dbReference type="PROSITE" id="PS51379"/>
    </source>
</evidence>
<feature type="domain" description="4Fe-4S ferredoxin-type" evidence="2">
    <location>
        <begin position="927"/>
        <end position="956"/>
    </location>
</feature>
<feature type="domain" description="4Fe-4S ferredoxin-type" evidence="2">
    <location>
        <begin position="818"/>
        <end position="848"/>
    </location>
</feature>
<feature type="region of interest" description="Disordered" evidence="1">
    <location>
        <begin position="1088"/>
        <end position="1115"/>
    </location>
</feature>
<organism evidence="3 4">
    <name type="scientific">Lishizhenia tianjinensis</name>
    <dbReference type="NCBI Taxonomy" id="477690"/>
    <lineage>
        <taxon>Bacteria</taxon>
        <taxon>Pseudomonadati</taxon>
        <taxon>Bacteroidota</taxon>
        <taxon>Flavobacteriia</taxon>
        <taxon>Flavobacteriales</taxon>
        <taxon>Crocinitomicaceae</taxon>
        <taxon>Lishizhenia</taxon>
    </lineage>
</organism>
<name>A0A1I7B4E7_9FLAO</name>
<dbReference type="Pfam" id="PF13247">
    <property type="entry name" value="Fer4_11"/>
    <property type="match status" value="1"/>
</dbReference>
<dbReference type="SUPFAM" id="SSF53706">
    <property type="entry name" value="Formate dehydrogenase/DMSO reductase, domains 1-3"/>
    <property type="match status" value="1"/>
</dbReference>
<dbReference type="Gene3D" id="3.30.70.20">
    <property type="match status" value="2"/>
</dbReference>
<protein>
    <submittedName>
        <fullName evidence="3">Quinol:cytochrome c oxidoreductase iron-sulfur protein</fullName>
    </submittedName>
</protein>
<dbReference type="InterPro" id="IPR017896">
    <property type="entry name" value="4Fe4S_Fe-S-bd"/>
</dbReference>
<dbReference type="PROSITE" id="PS51379">
    <property type="entry name" value="4FE4S_FER_2"/>
    <property type="match status" value="3"/>
</dbReference>
<dbReference type="NCBIfam" id="TIGR04519">
    <property type="entry name" value="MoCo_extend_TAT"/>
    <property type="match status" value="1"/>
</dbReference>
<feature type="domain" description="4Fe-4S ferredoxin-type" evidence="2">
    <location>
        <begin position="895"/>
        <end position="926"/>
    </location>
</feature>
<dbReference type="PROSITE" id="PS51318">
    <property type="entry name" value="TAT"/>
    <property type="match status" value="1"/>
</dbReference>
<dbReference type="RefSeq" id="WP_090250802.1">
    <property type="nucleotide sequence ID" value="NZ_FPAS01000004.1"/>
</dbReference>
<dbReference type="STRING" id="477690.SAMN05216474_2540"/>
<dbReference type="Proteomes" id="UP000236454">
    <property type="component" value="Unassembled WGS sequence"/>
</dbReference>
<dbReference type="EMBL" id="FPAS01000004">
    <property type="protein sequence ID" value="SFT82049.1"/>
    <property type="molecule type" value="Genomic_DNA"/>
</dbReference>
<dbReference type="OrthoDB" id="9779457at2"/>
<keyword evidence="4" id="KW-1185">Reference proteome</keyword>
<sequence>MATNRKYWKGLEELNETPEFLESRDKEFSNDITVDEFLADENLKETSTPRRDFLKFLGFSVAAATVAACEAPVTKAVPYVNKPVNVTPGMPTWYASTYYDGNSYASILVKTREGRPIFVKGNKDHGLSKGTVNPQIVGSVLPLYDSARLQNAKKNGENISTADADKEIKAELAKIAAKNGKVVLVSNTLASPSSYMAIQEFANSLGSTTEVGENGEVITKAGNFEHIQYDAVSYAGIRKANEASFGKAFIPDYDFSKADTVVSFGADFLSTWLLATQYTGQYGSRRNPDGNMNRHYQFESTMSITGSNADTRFMIKPSDEAGVLAYLIKALGGNAGVSATTPDSFNEKDTANLESLVKDLKKGNALIVSGSNNAGIQVLVNKLNELVGAYKSSINVNNTVDLFQSEDDKMMNFVKSVEAGKGPAAVIFYNTNPVYSLPNGEKFAAGLANVGLTISLNQYADETGSLCTYNVPDHHALEAWNDYSPKASEYAIAQPTIRPLHNTVAAQESFLVWAGKAERQGKDSKVFVDFIKATWKQYGFPQQTEFTDFGQYWNNAVHNSAVSAKVDGPTAVTVDASALAKFKNDLPKAGDLEVVLYQKAAIGIGVQANNPWLQEMPDTISKVTWDNYITMSPERMKEAGYNTTLDQEHGASLATITVGEQTLTLPVYPSPGQADGTVGIALGYGRGKGLTGDHIGKAAFQTKEYGGHVTDENGNPLPIGQNAFVLMAASMDRAVVGSIAMAEGTYPIASTQIHHTVMGRNSIIKETTYEGYKTLDKDAYNPDYTLMKIDDNGHHVEAPLEEFDLWDAHPVENVGHRWGMTIDLSSCFGCGSCLIACQAENNVPVVGKDEVRRGREMHWLRIDRYYASDEEATVGQRKDADTFSFGKAEIAAANPKVVHQPMMCHHCNHAPCETVCPVAATTHSNEGLNQMTYNRCIGTRYCANNCPYKVRRFNWFNYPSYKKFGQVNPAQDDLGRMVLNPDVTVRTRGVMEKCSFCVQKIQAGKLEAKKEGRPVMDGDVTTACADSCPADAIIVGDWNDVNSNIRKSADDKRAYQALEEIGVKPNIWYKVKVRNEENTELMNLQAAKAEKHEAGHGEDHGHEAGHDAHHEEAAH</sequence>
<dbReference type="CDD" id="cd10551">
    <property type="entry name" value="PsrB"/>
    <property type="match status" value="1"/>
</dbReference>
<dbReference type="InterPro" id="IPR030948">
    <property type="entry name" value="TAT_var_transloc_signal_dom"/>
</dbReference>
<dbReference type="Gene3D" id="3.30.2070.10">
    <property type="entry name" value="Formate dehydrogenase/DMSO reductase"/>
    <property type="match status" value="1"/>
</dbReference>